<evidence type="ECO:0008006" key="3">
    <source>
        <dbReference type="Google" id="ProtNLM"/>
    </source>
</evidence>
<dbReference type="InterPro" id="IPR035985">
    <property type="entry name" value="Ubiquitin-activating_enz"/>
</dbReference>
<protein>
    <recommendedName>
        <fullName evidence="3">THIF-type NAD/FAD binding fold domain-containing protein</fullName>
    </recommendedName>
</protein>
<dbReference type="GO" id="GO:0008641">
    <property type="term" value="F:ubiquitin-like modifier activating enzyme activity"/>
    <property type="evidence" value="ECO:0007669"/>
    <property type="project" value="InterPro"/>
</dbReference>
<reference evidence="1 2" key="1">
    <citation type="journal article" date="2018" name="Nat. Ecol. Evol.">
        <title>Shark genomes provide insights into elasmobranch evolution and the origin of vertebrates.</title>
        <authorList>
            <person name="Hara Y"/>
            <person name="Yamaguchi K"/>
            <person name="Onimaru K"/>
            <person name="Kadota M"/>
            <person name="Koyanagi M"/>
            <person name="Keeley SD"/>
            <person name="Tatsumi K"/>
            <person name="Tanaka K"/>
            <person name="Motone F"/>
            <person name="Kageyama Y"/>
            <person name="Nozu R"/>
            <person name="Adachi N"/>
            <person name="Nishimura O"/>
            <person name="Nakagawa R"/>
            <person name="Tanegashima C"/>
            <person name="Kiyatake I"/>
            <person name="Matsumoto R"/>
            <person name="Murakumo K"/>
            <person name="Nishida K"/>
            <person name="Terakita A"/>
            <person name="Kuratani S"/>
            <person name="Sato K"/>
            <person name="Hyodo S Kuraku.S."/>
        </authorList>
    </citation>
    <scope>NUCLEOTIDE SEQUENCE [LARGE SCALE GENOMIC DNA]</scope>
</reference>
<dbReference type="Gene3D" id="3.40.50.720">
    <property type="entry name" value="NAD(P)-binding Rossmann-like Domain"/>
    <property type="match status" value="1"/>
</dbReference>
<proteinExistence type="predicted"/>
<name>A0A401PXV7_SCYTO</name>
<keyword evidence="2" id="KW-1185">Reference proteome</keyword>
<organism evidence="1 2">
    <name type="scientific">Scyliorhinus torazame</name>
    <name type="common">Cloudy catshark</name>
    <name type="synonym">Catulus torazame</name>
    <dbReference type="NCBI Taxonomy" id="75743"/>
    <lineage>
        <taxon>Eukaryota</taxon>
        <taxon>Metazoa</taxon>
        <taxon>Chordata</taxon>
        <taxon>Craniata</taxon>
        <taxon>Vertebrata</taxon>
        <taxon>Chondrichthyes</taxon>
        <taxon>Elasmobranchii</taxon>
        <taxon>Galeomorphii</taxon>
        <taxon>Galeoidea</taxon>
        <taxon>Carcharhiniformes</taxon>
        <taxon>Scyliorhinidae</taxon>
        <taxon>Scyliorhinus</taxon>
    </lineage>
</organism>
<dbReference type="Proteomes" id="UP000288216">
    <property type="component" value="Unassembled WGS sequence"/>
</dbReference>
<dbReference type="SUPFAM" id="SSF69572">
    <property type="entry name" value="Activating enzymes of the ubiquitin-like proteins"/>
    <property type="match status" value="1"/>
</dbReference>
<dbReference type="OrthoDB" id="10252231at2759"/>
<dbReference type="EMBL" id="BFAA01015633">
    <property type="protein sequence ID" value="GCB77938.1"/>
    <property type="molecule type" value="Genomic_DNA"/>
</dbReference>
<sequence>MYLVLVNSTTIYCYVKYFYIQKNELRAKCNICHKGRVLSFICEEMKESDPLTDSGEPPKKMAAGNMEIDDSLYSRQRYVLGDNAMYRMAESHVFLSGIGGLGIEIGKLSF</sequence>
<gene>
    <name evidence="1" type="ORF">scyTo_0020046</name>
</gene>
<dbReference type="AlphaFoldDB" id="A0A401PXV7"/>
<dbReference type="STRING" id="75743.A0A401PXV7"/>
<evidence type="ECO:0000313" key="2">
    <source>
        <dbReference type="Proteomes" id="UP000288216"/>
    </source>
</evidence>
<accession>A0A401PXV7</accession>
<comment type="caution">
    <text evidence="1">The sequence shown here is derived from an EMBL/GenBank/DDBJ whole genome shotgun (WGS) entry which is preliminary data.</text>
</comment>
<evidence type="ECO:0000313" key="1">
    <source>
        <dbReference type="EMBL" id="GCB77938.1"/>
    </source>
</evidence>